<proteinExistence type="predicted"/>
<feature type="transmembrane region" description="Helical" evidence="1">
    <location>
        <begin position="12"/>
        <end position="31"/>
    </location>
</feature>
<dbReference type="EMBL" id="DSIY01000078">
    <property type="protein sequence ID" value="HEG90499.1"/>
    <property type="molecule type" value="Genomic_DNA"/>
</dbReference>
<keyword evidence="1" id="KW-0472">Membrane</keyword>
<organism evidence="2">
    <name type="scientific">Thermorudis peleae</name>
    <dbReference type="NCBI Taxonomy" id="1382356"/>
    <lineage>
        <taxon>Bacteria</taxon>
        <taxon>Pseudomonadati</taxon>
        <taxon>Thermomicrobiota</taxon>
        <taxon>Thermomicrobia</taxon>
        <taxon>Thermomicrobia incertae sedis</taxon>
        <taxon>Thermorudis</taxon>
    </lineage>
</organism>
<gene>
    <name evidence="2" type="ORF">ENP34_03520</name>
</gene>
<dbReference type="AlphaFoldDB" id="A0A831TE75"/>
<feature type="transmembrane region" description="Helical" evidence="1">
    <location>
        <begin position="46"/>
        <end position="68"/>
    </location>
</feature>
<feature type="transmembrane region" description="Helical" evidence="1">
    <location>
        <begin position="113"/>
        <end position="136"/>
    </location>
</feature>
<keyword evidence="1" id="KW-0812">Transmembrane</keyword>
<keyword evidence="1" id="KW-1133">Transmembrane helix</keyword>
<protein>
    <submittedName>
        <fullName evidence="2">Uncharacterized protein</fullName>
    </submittedName>
</protein>
<accession>A0A831TE75</accession>
<evidence type="ECO:0000256" key="1">
    <source>
        <dbReference type="SAM" id="Phobius"/>
    </source>
</evidence>
<comment type="caution">
    <text evidence="2">The sequence shown here is derived from an EMBL/GenBank/DDBJ whole genome shotgun (WGS) entry which is preliminary data.</text>
</comment>
<name>A0A831TE75_9BACT</name>
<evidence type="ECO:0000313" key="2">
    <source>
        <dbReference type="EMBL" id="HEG90499.1"/>
    </source>
</evidence>
<reference evidence="2" key="1">
    <citation type="journal article" date="2020" name="mSystems">
        <title>Genome- and Community-Level Interaction Insights into Carbon Utilization and Element Cycling Functions of Hydrothermarchaeota in Hydrothermal Sediment.</title>
        <authorList>
            <person name="Zhou Z."/>
            <person name="Liu Y."/>
            <person name="Xu W."/>
            <person name="Pan J."/>
            <person name="Luo Z.H."/>
            <person name="Li M."/>
        </authorList>
    </citation>
    <scope>NUCLEOTIDE SEQUENCE [LARGE SCALE GENOMIC DNA]</scope>
    <source>
        <strain evidence="2">SpSt-210</strain>
    </source>
</reference>
<sequence>MTPRVHTGLRAIGWVVLAWLGYHAVSLVRVLPLEVYECGEWRGRELAPFIVILDLPLLLAGLLLLLGVRRPWAYLPSPLAIGLVYARPELHYLRLIGLTAVPCALGIPRWEWLLHLSVGIDAAIAVLCLGLAGWYWRGWHLQVSR</sequence>